<evidence type="ECO:0000313" key="2">
    <source>
        <dbReference type="EMBL" id="MEW9310011.1"/>
    </source>
</evidence>
<evidence type="ECO:0000313" key="3">
    <source>
        <dbReference type="Proteomes" id="UP001555786"/>
    </source>
</evidence>
<organism evidence="2 3">
    <name type="scientific">Labrys neptuniae</name>
    <dbReference type="NCBI Taxonomy" id="376174"/>
    <lineage>
        <taxon>Bacteria</taxon>
        <taxon>Pseudomonadati</taxon>
        <taxon>Pseudomonadota</taxon>
        <taxon>Alphaproteobacteria</taxon>
        <taxon>Hyphomicrobiales</taxon>
        <taxon>Xanthobacteraceae</taxon>
        <taxon>Labrys</taxon>
    </lineage>
</organism>
<dbReference type="Proteomes" id="UP001555786">
    <property type="component" value="Unassembled WGS sequence"/>
</dbReference>
<dbReference type="Pfam" id="PF06169">
    <property type="entry name" value="DUF982"/>
    <property type="match status" value="1"/>
</dbReference>
<sequence length="180" mass="19804">MSKESFERPVVFMLRPNLLQRISNAAEASYFLLHHWPQARGPAYLAARNACYLAALGRMNADDCRQAFAGALAEAGMSHLDEFSESEGIGPTVKMSDRTTSNQIRLFTHKNPDLAGERISQTGKKGHAWFATGTRAGASSAPLREFSRDLTTSEAKRALRPPRKQQQPAIGSWLQCEQGG</sequence>
<reference evidence="2 3" key="1">
    <citation type="submission" date="2024-07" db="EMBL/GenBank/DDBJ databases">
        <title>Description of Labrys sedimenti sp. nov., isolated from a diclofenac-degrading enrichment culture.</title>
        <authorList>
            <person name="Tancsics A."/>
            <person name="Csepanyi A."/>
        </authorList>
    </citation>
    <scope>NUCLEOTIDE SEQUENCE [LARGE SCALE GENOMIC DNA]</scope>
    <source>
        <strain evidence="2 3">LMG 23578</strain>
    </source>
</reference>
<protein>
    <submittedName>
        <fullName evidence="2">DUF982 domain-containing protein</fullName>
    </submittedName>
</protein>
<comment type="caution">
    <text evidence="2">The sequence shown here is derived from an EMBL/GenBank/DDBJ whole genome shotgun (WGS) entry which is preliminary data.</text>
</comment>
<gene>
    <name evidence="2" type="ORF">ABXS05_31020</name>
</gene>
<accession>A0ABV3PX44</accession>
<dbReference type="RefSeq" id="WP_367626577.1">
    <property type="nucleotide sequence ID" value="NZ_JBFNQD010000020.1"/>
</dbReference>
<dbReference type="InterPro" id="IPR010385">
    <property type="entry name" value="DUF982"/>
</dbReference>
<proteinExistence type="predicted"/>
<dbReference type="EMBL" id="JBFNQD010000020">
    <property type="protein sequence ID" value="MEW9310011.1"/>
    <property type="molecule type" value="Genomic_DNA"/>
</dbReference>
<name>A0ABV3PX44_9HYPH</name>
<dbReference type="Gene3D" id="6.10.250.730">
    <property type="match status" value="1"/>
</dbReference>
<evidence type="ECO:0000256" key="1">
    <source>
        <dbReference type="SAM" id="MobiDB-lite"/>
    </source>
</evidence>
<keyword evidence="3" id="KW-1185">Reference proteome</keyword>
<feature type="region of interest" description="Disordered" evidence="1">
    <location>
        <begin position="140"/>
        <end position="180"/>
    </location>
</feature>